<dbReference type="InterPro" id="IPR002913">
    <property type="entry name" value="START_lipid-bd_dom"/>
</dbReference>
<dbReference type="PANTHER" id="PTHR19308:SF56">
    <property type="entry name" value="START DOMAIN-CONTAINING PROTEIN"/>
    <property type="match status" value="1"/>
</dbReference>
<comment type="caution">
    <text evidence="2">The sequence shown here is derived from an EMBL/GenBank/DDBJ whole genome shotgun (WGS) entry which is preliminary data.</text>
</comment>
<dbReference type="GO" id="GO:0005737">
    <property type="term" value="C:cytoplasm"/>
    <property type="evidence" value="ECO:0007669"/>
    <property type="project" value="UniProtKB-ARBA"/>
</dbReference>
<protein>
    <recommendedName>
        <fullName evidence="1">START domain-containing protein</fullName>
    </recommendedName>
</protein>
<dbReference type="GO" id="GO:0008289">
    <property type="term" value="F:lipid binding"/>
    <property type="evidence" value="ECO:0007669"/>
    <property type="project" value="InterPro"/>
</dbReference>
<dbReference type="Proteomes" id="UP001162131">
    <property type="component" value="Unassembled WGS sequence"/>
</dbReference>
<reference evidence="2" key="1">
    <citation type="submission" date="2021-09" db="EMBL/GenBank/DDBJ databases">
        <authorList>
            <consortium name="AG Swart"/>
            <person name="Singh M."/>
            <person name="Singh A."/>
            <person name="Seah K."/>
            <person name="Emmerich C."/>
        </authorList>
    </citation>
    <scope>NUCLEOTIDE SEQUENCE</scope>
    <source>
        <strain evidence="2">ATCC30299</strain>
    </source>
</reference>
<evidence type="ECO:0000313" key="2">
    <source>
        <dbReference type="EMBL" id="CAG9330371.1"/>
    </source>
</evidence>
<feature type="domain" description="START" evidence="1">
    <location>
        <begin position="135"/>
        <end position="284"/>
    </location>
</feature>
<name>A0AAU9JXX2_9CILI</name>
<gene>
    <name evidence="2" type="ORF">BSTOLATCC_MIC50964</name>
</gene>
<organism evidence="2 3">
    <name type="scientific">Blepharisma stoltei</name>
    <dbReference type="NCBI Taxonomy" id="1481888"/>
    <lineage>
        <taxon>Eukaryota</taxon>
        <taxon>Sar</taxon>
        <taxon>Alveolata</taxon>
        <taxon>Ciliophora</taxon>
        <taxon>Postciliodesmatophora</taxon>
        <taxon>Heterotrichea</taxon>
        <taxon>Heterotrichida</taxon>
        <taxon>Blepharismidae</taxon>
        <taxon>Blepharisma</taxon>
    </lineage>
</organism>
<dbReference type="AlphaFoldDB" id="A0AAU9JXX2"/>
<keyword evidence="3" id="KW-1185">Reference proteome</keyword>
<evidence type="ECO:0000259" key="1">
    <source>
        <dbReference type="PROSITE" id="PS50848"/>
    </source>
</evidence>
<dbReference type="PANTHER" id="PTHR19308">
    <property type="entry name" value="PHOSPHATIDYLCHOLINE TRANSFER PROTEIN"/>
    <property type="match status" value="1"/>
</dbReference>
<sequence>MGNAASKMCLECFKPADDDPLLPEKELEESHPQLAHIPDPKVQIKTIDPMLEIIEEQNTVESIELDDVPSGPIFDVGLLGNLLDKATADFVAHLQAPMQEEGCQEMSKKDGFLIYAKEVPEGVMVKGQWYMPYGAREFFDFMTKVEDRCRWDKSLETVNIIAKYPPDVIVTHSKFKKVPMISSRDVLLVSRVEKAHNGTLLINTSCDHPDLEPTENIVRATVKLSGYYVEPIQMDEAGNKSKVVYINIVNFGGKVPKSIVKSTSANHIPAFVKKLHSELALIVSK</sequence>
<dbReference type="EMBL" id="CAJZBQ010000051">
    <property type="protein sequence ID" value="CAG9330371.1"/>
    <property type="molecule type" value="Genomic_DNA"/>
</dbReference>
<dbReference type="SMART" id="SM00234">
    <property type="entry name" value="START"/>
    <property type="match status" value="1"/>
</dbReference>
<dbReference type="PROSITE" id="PS50848">
    <property type="entry name" value="START"/>
    <property type="match status" value="1"/>
</dbReference>
<evidence type="ECO:0000313" key="3">
    <source>
        <dbReference type="Proteomes" id="UP001162131"/>
    </source>
</evidence>
<proteinExistence type="predicted"/>
<dbReference type="Gene3D" id="3.30.530.20">
    <property type="match status" value="1"/>
</dbReference>
<dbReference type="InterPro" id="IPR023393">
    <property type="entry name" value="START-like_dom_sf"/>
</dbReference>
<dbReference type="InterPro" id="IPR051213">
    <property type="entry name" value="START_lipid_transfer"/>
</dbReference>
<accession>A0AAU9JXX2</accession>
<dbReference type="SUPFAM" id="SSF55961">
    <property type="entry name" value="Bet v1-like"/>
    <property type="match status" value="1"/>
</dbReference>
<dbReference type="CDD" id="cd00177">
    <property type="entry name" value="START"/>
    <property type="match status" value="1"/>
</dbReference>
<dbReference type="Pfam" id="PF01852">
    <property type="entry name" value="START"/>
    <property type="match status" value="1"/>
</dbReference>